<evidence type="ECO:0000313" key="6">
    <source>
        <dbReference type="Proteomes" id="UP000294498"/>
    </source>
</evidence>
<evidence type="ECO:0000259" key="4">
    <source>
        <dbReference type="SMART" id="SM00534"/>
    </source>
</evidence>
<keyword evidence="2" id="KW-0067">ATP-binding</keyword>
<dbReference type="InterPro" id="IPR045076">
    <property type="entry name" value="MutS"/>
</dbReference>
<evidence type="ECO:0000313" key="5">
    <source>
        <dbReference type="EMBL" id="TDW97466.1"/>
    </source>
</evidence>
<dbReference type="GO" id="GO:0140664">
    <property type="term" value="F:ATP-dependent DNA damage sensor activity"/>
    <property type="evidence" value="ECO:0007669"/>
    <property type="project" value="InterPro"/>
</dbReference>
<keyword evidence="1" id="KW-0547">Nucleotide-binding</keyword>
<dbReference type="AlphaFoldDB" id="A0A4R8DJV3"/>
<dbReference type="Gene3D" id="1.10.1420.10">
    <property type="match status" value="2"/>
</dbReference>
<proteinExistence type="predicted"/>
<accession>A0A4R8DJV3</accession>
<dbReference type="Proteomes" id="UP000294498">
    <property type="component" value="Unassembled WGS sequence"/>
</dbReference>
<keyword evidence="6" id="KW-1185">Reference proteome</keyword>
<dbReference type="GO" id="GO:0005524">
    <property type="term" value="F:ATP binding"/>
    <property type="evidence" value="ECO:0007669"/>
    <property type="project" value="UniProtKB-KW"/>
</dbReference>
<feature type="domain" description="DNA mismatch repair proteins mutS family" evidence="4">
    <location>
        <begin position="243"/>
        <end position="422"/>
    </location>
</feature>
<evidence type="ECO:0000256" key="1">
    <source>
        <dbReference type="ARBA" id="ARBA00022741"/>
    </source>
</evidence>
<dbReference type="Gene3D" id="3.40.50.300">
    <property type="entry name" value="P-loop containing nucleotide triphosphate hydrolases"/>
    <property type="match status" value="2"/>
</dbReference>
<organism evidence="5 6">
    <name type="scientific">Dinghuibacter silviterrae</name>
    <dbReference type="NCBI Taxonomy" id="1539049"/>
    <lineage>
        <taxon>Bacteria</taxon>
        <taxon>Pseudomonadati</taxon>
        <taxon>Bacteroidota</taxon>
        <taxon>Chitinophagia</taxon>
        <taxon>Chitinophagales</taxon>
        <taxon>Chitinophagaceae</taxon>
        <taxon>Dinghuibacter</taxon>
    </lineage>
</organism>
<evidence type="ECO:0000256" key="3">
    <source>
        <dbReference type="ARBA" id="ARBA00023125"/>
    </source>
</evidence>
<dbReference type="InterPro" id="IPR027417">
    <property type="entry name" value="P-loop_NTPase"/>
</dbReference>
<dbReference type="GO" id="GO:0030983">
    <property type="term" value="F:mismatched DNA binding"/>
    <property type="evidence" value="ECO:0007669"/>
    <property type="project" value="InterPro"/>
</dbReference>
<dbReference type="GO" id="GO:0006298">
    <property type="term" value="P:mismatch repair"/>
    <property type="evidence" value="ECO:0007669"/>
    <property type="project" value="InterPro"/>
</dbReference>
<gene>
    <name evidence="5" type="ORF">EDB95_5316</name>
</gene>
<feature type="domain" description="DNA mismatch repair proteins mutS family" evidence="4">
    <location>
        <begin position="679"/>
        <end position="858"/>
    </location>
</feature>
<dbReference type="PANTHER" id="PTHR11361">
    <property type="entry name" value="DNA MISMATCH REPAIR PROTEIN MUTS FAMILY MEMBER"/>
    <property type="match status" value="1"/>
</dbReference>
<dbReference type="RefSeq" id="WP_246073790.1">
    <property type="nucleotide sequence ID" value="NZ_SODV01000002.1"/>
</dbReference>
<dbReference type="EMBL" id="SODV01000002">
    <property type="protein sequence ID" value="TDW97466.1"/>
    <property type="molecule type" value="Genomic_DNA"/>
</dbReference>
<keyword evidence="3" id="KW-0238">DNA-binding</keyword>
<evidence type="ECO:0000256" key="2">
    <source>
        <dbReference type="ARBA" id="ARBA00022840"/>
    </source>
</evidence>
<protein>
    <submittedName>
        <fullName evidence="5">MutS-like protein</fullName>
    </submittedName>
</protein>
<dbReference type="SMART" id="SM00534">
    <property type="entry name" value="MUTSac"/>
    <property type="match status" value="2"/>
</dbReference>
<comment type="caution">
    <text evidence="5">The sequence shown here is derived from an EMBL/GenBank/DDBJ whole genome shotgun (WGS) entry which is preliminary data.</text>
</comment>
<dbReference type="InterPro" id="IPR000432">
    <property type="entry name" value="DNA_mismatch_repair_MutS_C"/>
</dbReference>
<dbReference type="Pfam" id="PF00488">
    <property type="entry name" value="MutS_V"/>
    <property type="match status" value="2"/>
</dbReference>
<sequence>MRFTTDQQTLDDLSLFGKRGGASVYALFNRTVTLGGAKVLEDMFRYPLSDAEAINRRVGLIRYLSGVAFPFRSDLFDAVEPYLANTDERTKLSGEERSLGERLTNAVGADMEFKAIQKGVGALLELLHGLKAFAGSNPYPGLDALLTNPALEPVFSAGSKLPYAKIAALDLLLRFRHRALVLDLLKQLYYLDVYIAVGKAALDLGFVFPTALPASAGSVRLEAVYHPLLKNAVPNSLEITPENNVLFLTGANMAGKSTFMKTLGIALFLAHMGFPVPALKMEFSVLDGIYTTINLPDNLGMGASHFYAEVLRVKKVAHELYRSRNLFVIFDELFRGTNVKDAYEATIAITEAFAGKRNSIFVISTHIVEAAEVLGRRCNNVRFVYLPTRMNGHTPVYTYTLEEGVTADRHGMVIIHNERIFDVLKTPASPGSTKKGFIADKQTLDDLNLPGRYKPHSIYSLFNKVQTVGGERLLDHLFRQPLSDPDAINRRSAVFRHFADLALRFPFDKEALTLVEDYLGGAQGNALTARVGALRKRITAAIMRDEAYHVLKTGVGAVVRVLEVLTKFLPLLPEEGPFGEEVRFLKEILADKRLAALSLTRLGSLDHLFRNVLRPELEKLLQCIYALDVNIAVGNVAREKGFSYAKALPKECRTFNATALRHPGIDKAVANPLSLDGENNMLFLTGANMAGKSTFMKSFGIAVYLGHIGFPVAAENMVFSVRDGLYSSINVPDNLSLGYSHFYAEVLRVKQVAEEVSAGKDLVVIFDELFKGTNVKDAYDATLAVTEALSAYRNCLFLISTHITEVGETLGQRLDNLRFVYLPTQMDGPIPRYTYRLEPGISADRHGMLIIENEQILNLIT</sequence>
<dbReference type="SUPFAM" id="SSF48334">
    <property type="entry name" value="DNA repair protein MutS, domain III"/>
    <property type="match status" value="2"/>
</dbReference>
<dbReference type="InterPro" id="IPR036187">
    <property type="entry name" value="DNA_mismatch_repair_MutS_sf"/>
</dbReference>
<dbReference type="SUPFAM" id="SSF52540">
    <property type="entry name" value="P-loop containing nucleoside triphosphate hydrolases"/>
    <property type="match status" value="2"/>
</dbReference>
<name>A0A4R8DJV3_9BACT</name>
<dbReference type="PANTHER" id="PTHR11361:SF34">
    <property type="entry name" value="DNA MISMATCH REPAIR PROTEIN MSH1, MITOCHONDRIAL"/>
    <property type="match status" value="1"/>
</dbReference>
<reference evidence="5 6" key="1">
    <citation type="submission" date="2019-03" db="EMBL/GenBank/DDBJ databases">
        <title>Genomic Encyclopedia of Type Strains, Phase IV (KMG-IV): sequencing the most valuable type-strain genomes for metagenomic binning, comparative biology and taxonomic classification.</title>
        <authorList>
            <person name="Goeker M."/>
        </authorList>
    </citation>
    <scope>NUCLEOTIDE SEQUENCE [LARGE SCALE GENOMIC DNA]</scope>
    <source>
        <strain evidence="5 6">DSM 100059</strain>
    </source>
</reference>